<dbReference type="Pfam" id="PF01522">
    <property type="entry name" value="Polysacc_deac_1"/>
    <property type="match status" value="1"/>
</dbReference>
<dbReference type="InterPro" id="IPR011330">
    <property type="entry name" value="Glyco_hydro/deAcase_b/a-brl"/>
</dbReference>
<feature type="domain" description="NodB homology" evidence="2">
    <location>
        <begin position="230"/>
        <end position="437"/>
    </location>
</feature>
<dbReference type="InterPro" id="IPR002509">
    <property type="entry name" value="NODB_dom"/>
</dbReference>
<keyword evidence="1" id="KW-0732">Signal</keyword>
<evidence type="ECO:0000259" key="2">
    <source>
        <dbReference type="PROSITE" id="PS51677"/>
    </source>
</evidence>
<organism evidence="3 4">
    <name type="scientific">Paenibacillus aurantiacus</name>
    <dbReference type="NCBI Taxonomy" id="1936118"/>
    <lineage>
        <taxon>Bacteria</taxon>
        <taxon>Bacillati</taxon>
        <taxon>Bacillota</taxon>
        <taxon>Bacilli</taxon>
        <taxon>Bacillales</taxon>
        <taxon>Paenibacillaceae</taxon>
        <taxon>Paenibacillus</taxon>
    </lineage>
</organism>
<evidence type="ECO:0000313" key="4">
    <source>
        <dbReference type="Proteomes" id="UP001589747"/>
    </source>
</evidence>
<dbReference type="PANTHER" id="PTHR34216:SF11">
    <property type="entry name" value="CHITOOLIGOSACCHARIDE DEACETYLASE"/>
    <property type="match status" value="1"/>
</dbReference>
<comment type="caution">
    <text evidence="3">The sequence shown here is derived from an EMBL/GenBank/DDBJ whole genome shotgun (WGS) entry which is preliminary data.</text>
</comment>
<accession>A0ABV5KS52</accession>
<keyword evidence="4" id="KW-1185">Reference proteome</keyword>
<protein>
    <submittedName>
        <fullName evidence="3">Polysaccharide deacetylase family protein</fullName>
        <ecNumber evidence="3">3.-.-.-</ecNumber>
    </submittedName>
</protein>
<dbReference type="EC" id="3.-.-.-" evidence="3"/>
<dbReference type="PANTHER" id="PTHR34216">
    <property type="match status" value="1"/>
</dbReference>
<dbReference type="Proteomes" id="UP001589747">
    <property type="component" value="Unassembled WGS sequence"/>
</dbReference>
<dbReference type="PROSITE" id="PS51677">
    <property type="entry name" value="NODB"/>
    <property type="match status" value="1"/>
</dbReference>
<dbReference type="EMBL" id="JBHMDO010000032">
    <property type="protein sequence ID" value="MFB9328009.1"/>
    <property type="molecule type" value="Genomic_DNA"/>
</dbReference>
<evidence type="ECO:0000313" key="3">
    <source>
        <dbReference type="EMBL" id="MFB9328009.1"/>
    </source>
</evidence>
<dbReference type="RefSeq" id="WP_377496904.1">
    <property type="nucleotide sequence ID" value="NZ_JBHMDO010000032.1"/>
</dbReference>
<dbReference type="GO" id="GO:0016787">
    <property type="term" value="F:hydrolase activity"/>
    <property type="evidence" value="ECO:0007669"/>
    <property type="project" value="UniProtKB-KW"/>
</dbReference>
<keyword evidence="3" id="KW-0378">Hydrolase</keyword>
<name>A0ABV5KS52_9BACL</name>
<dbReference type="InterPro" id="IPR051398">
    <property type="entry name" value="Polysacch_Deacetylase"/>
</dbReference>
<sequence>MMLFLLRKHLIKAVFCLVLGYALSLWGINSVSAESPVVGSDNFTDGDANGWTIIAGGGKWSVADDGSGTNNAYYSISDPHYLASAFGDSNWNSYTVETNIKLKSGVWNNAASIVGVVGRLSDVKNYYKFSYDNSTKAVSIIKWQGGAPTTLATANYTYPSLNTYHTFKLEMSGTTLRGYIDGVLLLTATDSTFTKGRAGVFSYYQATYYDDVKVTGTRILLNTYPNGLHKALTFSYDDGRTEDRQLLPLFSQYNMKGTFHLNSGLLGTTSAFITSAEVAPLYAGQEVASHTVDHTNLATLTDSASISAKIQNDRTALQALTGYPIYGFAYPNGGYNSRVLSVVRSSGLRYARTVNSTYSFDLPSDFMLWSFTVRQIDKNLNTYGQNFLNLGDNGKMNLFSVWGHSFELSSPATYYISWDRLTSFFSMMSNKSDIWYATNLQIYDYVNAVRALTYTGTTIYNPSSSIKVWVTIDGAVRQIGPLQTITY</sequence>
<dbReference type="Gene3D" id="3.20.20.370">
    <property type="entry name" value="Glycoside hydrolase/deacetylase"/>
    <property type="match status" value="1"/>
</dbReference>
<dbReference type="CDD" id="cd10967">
    <property type="entry name" value="CE4_GLA_like_6s"/>
    <property type="match status" value="1"/>
</dbReference>
<dbReference type="SUPFAM" id="SSF88713">
    <property type="entry name" value="Glycoside hydrolase/deacetylase"/>
    <property type="match status" value="1"/>
</dbReference>
<gene>
    <name evidence="3" type="ORF">ACFFSY_18950</name>
</gene>
<dbReference type="Gene3D" id="2.60.120.560">
    <property type="entry name" value="Exo-inulinase, domain 1"/>
    <property type="match status" value="1"/>
</dbReference>
<evidence type="ECO:0000256" key="1">
    <source>
        <dbReference type="ARBA" id="ARBA00022729"/>
    </source>
</evidence>
<proteinExistence type="predicted"/>
<reference evidence="3 4" key="1">
    <citation type="submission" date="2024-09" db="EMBL/GenBank/DDBJ databases">
        <authorList>
            <person name="Sun Q."/>
            <person name="Mori K."/>
        </authorList>
    </citation>
    <scope>NUCLEOTIDE SEQUENCE [LARGE SCALE GENOMIC DNA]</scope>
    <source>
        <strain evidence="3 4">TISTR 2452</strain>
    </source>
</reference>